<dbReference type="Gene3D" id="2.10.70.10">
    <property type="entry name" value="Complement Module, domain 1"/>
    <property type="match status" value="3"/>
</dbReference>
<evidence type="ECO:0000313" key="8">
    <source>
        <dbReference type="EMBL" id="KAL3101679.1"/>
    </source>
</evidence>
<dbReference type="InterPro" id="IPR035976">
    <property type="entry name" value="Sushi/SCR/CCP_sf"/>
</dbReference>
<proteinExistence type="predicted"/>
<comment type="caution">
    <text evidence="5">Lacks conserved residue(s) required for the propagation of feature annotation.</text>
</comment>
<evidence type="ECO:0000256" key="4">
    <source>
        <dbReference type="ARBA" id="ARBA00023157"/>
    </source>
</evidence>
<dbReference type="Proteomes" id="UP001620626">
    <property type="component" value="Unassembled WGS sequence"/>
</dbReference>
<evidence type="ECO:0000259" key="7">
    <source>
        <dbReference type="PROSITE" id="PS50923"/>
    </source>
</evidence>
<keyword evidence="3" id="KW-0732">Signal</keyword>
<dbReference type="PROSITE" id="PS50923">
    <property type="entry name" value="SUSHI"/>
    <property type="match status" value="1"/>
</dbReference>
<dbReference type="EMBL" id="JBICBT010000768">
    <property type="protein sequence ID" value="KAL3101679.1"/>
    <property type="molecule type" value="Genomic_DNA"/>
</dbReference>
<keyword evidence="9" id="KW-1185">Reference proteome</keyword>
<dbReference type="CDD" id="cd00033">
    <property type="entry name" value="CCP"/>
    <property type="match status" value="1"/>
</dbReference>
<dbReference type="AlphaFoldDB" id="A0ABD2KGT5"/>
<dbReference type="PANTHER" id="PTHR45785">
    <property type="entry name" value="COMPLEMENT FACTOR H-RELATED"/>
    <property type="match status" value="1"/>
</dbReference>
<gene>
    <name evidence="8" type="ORF">niasHT_024812</name>
</gene>
<feature type="region of interest" description="Disordered" evidence="6">
    <location>
        <begin position="620"/>
        <end position="652"/>
    </location>
</feature>
<evidence type="ECO:0000313" key="9">
    <source>
        <dbReference type="Proteomes" id="UP001620626"/>
    </source>
</evidence>
<evidence type="ECO:0000256" key="5">
    <source>
        <dbReference type="PROSITE-ProRule" id="PRU00302"/>
    </source>
</evidence>
<dbReference type="Pfam" id="PF00084">
    <property type="entry name" value="Sushi"/>
    <property type="match status" value="1"/>
</dbReference>
<evidence type="ECO:0000256" key="2">
    <source>
        <dbReference type="ARBA" id="ARBA00022659"/>
    </source>
</evidence>
<name>A0ABD2KGT5_9BILA</name>
<sequence length="760" mass="75421">MVIWLRYSTCAGTEHRWREKRQAITTGGTTLSPFASVGSCPPLNAQNGIVNYLPWSTPIGTCQPLSSPVTGATPFPQTSTVPGSNVIGSGLTTVASSTVGNCLPMLAPLGGQLTYSTAPQQQQQSILGGSGTYSQGTVVQLFCTNGGAVSGGASQAVCQFGQWQPFSLGQCLGSFGLPGGITPSPQQQLGIGIGTTPFGTTPFGTTPFGTTTTGTNLGAAIGCLPAVTTAAFGTVQYSQQPLSSPQGSPLVIGATNYPSGTTATLQCQQGLPSGAQSSVCSNGIWTPPLGMCTGGTTPIGGIQLGNTAQQSNAVGSCFFGLMAPLGASIQYSSGSTVGPFPSGTLAQVICQQGSPQGQSSSMCTNGQWQPPLLPGCSAQIGGLSNGINSGIGAINSGTNTVSGGLNLLGIGTQCLLGMAPVLGGNIVYSSVGPPYAQGTTANLQCANGQLPTTTTQSGLTTSTIGGIGSIGSPSSMTTATCIGGQWQPAQFGGGVGQCTGGSTMATRAAGDPIAPSIVALGQTTFPSSTPGFGTTPLLPSQQQQQQCVLGIGGLAFNGRIQYSNGALFGPYPPGTTATLTCNSGFVPSGQTVASCQNGQFLPAVLGQCVQSSADATPYTMPSATTTTTRRSSNSSTIVASSTTTSSNSNNGMGTANGTAATFAINGTGVDTRDCFELPQPMNGRFVYSPMGLGSPYPIGATVTLVCANGTQLSDGSSVGRSAVCHSGGWAMLTLLNGTCLSSSTAAAAAAAAADGNFASK</sequence>
<accession>A0ABD2KGT5</accession>
<keyword evidence="4" id="KW-1015">Disulfide bond</keyword>
<dbReference type="InterPro" id="IPR000436">
    <property type="entry name" value="Sushi_SCR_CCP_dom"/>
</dbReference>
<dbReference type="PANTHER" id="PTHR45785:SF2">
    <property type="entry name" value="COMPLEMENT FACTOR H-RELATED"/>
    <property type="match status" value="1"/>
</dbReference>
<reference evidence="8 9" key="1">
    <citation type="submission" date="2024-10" db="EMBL/GenBank/DDBJ databases">
        <authorList>
            <person name="Kim D."/>
        </authorList>
    </citation>
    <scope>NUCLEOTIDE SEQUENCE [LARGE SCALE GENOMIC DNA]</scope>
    <source>
        <strain evidence="8">BH-2024</strain>
    </source>
</reference>
<organism evidence="8 9">
    <name type="scientific">Heterodera trifolii</name>
    <dbReference type="NCBI Taxonomy" id="157864"/>
    <lineage>
        <taxon>Eukaryota</taxon>
        <taxon>Metazoa</taxon>
        <taxon>Ecdysozoa</taxon>
        <taxon>Nematoda</taxon>
        <taxon>Chromadorea</taxon>
        <taxon>Rhabditida</taxon>
        <taxon>Tylenchina</taxon>
        <taxon>Tylenchomorpha</taxon>
        <taxon>Tylenchoidea</taxon>
        <taxon>Heteroderidae</taxon>
        <taxon>Heteroderinae</taxon>
        <taxon>Heterodera</taxon>
    </lineage>
</organism>
<dbReference type="InterPro" id="IPR051503">
    <property type="entry name" value="ComplSys_Reg/VirEntry_Med"/>
</dbReference>
<keyword evidence="2 5" id="KW-0768">Sushi</keyword>
<protein>
    <recommendedName>
        <fullName evidence="7">Sushi domain-containing protein</fullName>
    </recommendedName>
</protein>
<feature type="domain" description="Sushi" evidence="7">
    <location>
        <begin position="236"/>
        <end position="294"/>
    </location>
</feature>
<comment type="caution">
    <text evidence="8">The sequence shown here is derived from an EMBL/GenBank/DDBJ whole genome shotgun (WGS) entry which is preliminary data.</text>
</comment>
<dbReference type="SMART" id="SM00032">
    <property type="entry name" value="CCP"/>
    <property type="match status" value="5"/>
</dbReference>
<evidence type="ECO:0000256" key="6">
    <source>
        <dbReference type="SAM" id="MobiDB-lite"/>
    </source>
</evidence>
<evidence type="ECO:0000256" key="3">
    <source>
        <dbReference type="ARBA" id="ARBA00022729"/>
    </source>
</evidence>
<evidence type="ECO:0000256" key="1">
    <source>
        <dbReference type="ARBA" id="ARBA00004328"/>
    </source>
</evidence>
<dbReference type="SUPFAM" id="SSF57535">
    <property type="entry name" value="Complement control module/SCR domain"/>
    <property type="match status" value="1"/>
</dbReference>
<comment type="subcellular location">
    <subcellularLocation>
        <location evidence="1">Virion</location>
    </subcellularLocation>
</comment>